<name>A0ABR1CIS7_NECAM</name>
<accession>A0ABR1CIS7</accession>
<sequence>MGVVKLRKRNELEKLRVPHMLEPTHVTLIVNGENSSAQVMTAATCVDEFPTTVTAASTSTRSSVDDASAGGSNDHIQRISYTRKIDPKLRAMTRRTSHTLLFVPEQRRVSNVSGNSVASCPCPGELAEETDLAPLPPRFSLNLSPAASRRKSVQTGAPAIGFRPLKTFERRASQPTLQLEIQAKLIEPVEEAPDKTKMLTKRVSWLSMKSFQDPEKSPRRTSSPSKGDSRTASQYGSQAQLYGERDFDSDTPPLDTLSWSNAGNEYDNVTLMYAKHEKIPMKDFGSEIRATMDIDHLLNKAVLLLDLQETSLEEIFAKIIHEMDIQEPEFTSEQVRSVLFTQDAGNQFHILSRTVQSICTTGSIGGSFDYDQTWICALCMLNTVQHRHVAIARLSHPTNLGRTMQDLRFIIIVIAPSRAKGTKTALETTRTFATLFADMEIRQRLVMAQSVEAFRSTLLSAAKELAMDQNQWRERKSSIHLSQAKEQIFGPNAWYPFRGLMEEFKRRLAVYPSDFTDGVSGHRTVQKLFSTVVFLYFACLLPAIAFGVLNDDNTNGGINVRKVIIAQAIGGIFFSLFGGQPMIILLTTVPLAIYIKVIYKISEELGYDFFAMYACVGLFCQLFLVLYSATELCSLMKLATRSAEEMFSLFIAIAFTVESIRAIHNIFLKNYSGCDSTKPTNENSTTLSNLTSAVAQENGVLCRRDTSILYMLLMFGTLWLGLFLYNFRKTPYLTRSRREWLADYALPASVLIMSFTGSYCFADIAKDRFRLRENVPIMHLADIFSLPPSGYFVCLLLGFSLSFLFFMDQNITSAIVNNPQNKLKKGQTQNLDLFVVALLNVFLSMFGLPWMHGALPHSPLHLRALADVEERVSQGHVHEVIMNVRETRLATLIAHSLILISTFYLIPYPLQLIPTSVLHGLFLYMALTSLSGNEMFERLLLLITEQQAYPPTHYIRKVPQRKVHLFTACQLLQLIILCGFGFSPYPFIEMVFPIVCFFFLPIRHTLIPRIIDYKYLDALDGRH</sequence>
<keyword evidence="4" id="KW-1003">Cell membrane</keyword>
<evidence type="ECO:0000313" key="13">
    <source>
        <dbReference type="Proteomes" id="UP001303046"/>
    </source>
</evidence>
<evidence type="ECO:0000256" key="1">
    <source>
        <dbReference type="ARBA" id="ARBA00004651"/>
    </source>
</evidence>
<protein>
    <recommendedName>
        <fullName evidence="11">Bicarbonate transporter-like transmembrane domain-containing protein</fullName>
    </recommendedName>
</protein>
<comment type="similarity">
    <text evidence="2">Belongs to the anion exchanger (TC 2.A.31) family.</text>
</comment>
<comment type="caution">
    <text evidence="12">The sequence shown here is derived from an EMBL/GenBank/DDBJ whole genome shotgun (WGS) entry which is preliminary data.</text>
</comment>
<dbReference type="Gene3D" id="1.10.287.570">
    <property type="entry name" value="Helical hairpin bin"/>
    <property type="match status" value="1"/>
</dbReference>
<keyword evidence="6 10" id="KW-1133">Transmembrane helix</keyword>
<evidence type="ECO:0000256" key="10">
    <source>
        <dbReference type="SAM" id="Phobius"/>
    </source>
</evidence>
<dbReference type="Pfam" id="PF00955">
    <property type="entry name" value="HCO3_cotransp"/>
    <property type="match status" value="1"/>
</dbReference>
<feature type="transmembrane region" description="Helical" evidence="10">
    <location>
        <begin position="963"/>
        <end position="982"/>
    </location>
</feature>
<keyword evidence="13" id="KW-1185">Reference proteome</keyword>
<feature type="domain" description="Bicarbonate transporter-like transmembrane" evidence="11">
    <location>
        <begin position="496"/>
        <end position="1021"/>
    </location>
</feature>
<feature type="transmembrane region" description="Helical" evidence="10">
    <location>
        <begin position="783"/>
        <end position="807"/>
    </location>
</feature>
<feature type="transmembrane region" description="Helical" evidence="10">
    <location>
        <begin position="528"/>
        <end position="549"/>
    </location>
</feature>
<comment type="subcellular location">
    <subcellularLocation>
        <location evidence="1">Cell membrane</location>
        <topology evidence="1">Multi-pass membrane protein</topology>
    </subcellularLocation>
</comment>
<dbReference type="InterPro" id="IPR003020">
    <property type="entry name" value="HCO3_transpt_euk"/>
</dbReference>
<feature type="transmembrane region" description="Helical" evidence="10">
    <location>
        <begin position="745"/>
        <end position="762"/>
    </location>
</feature>
<evidence type="ECO:0000256" key="3">
    <source>
        <dbReference type="ARBA" id="ARBA00022448"/>
    </source>
</evidence>
<keyword evidence="5 10" id="KW-0812">Transmembrane</keyword>
<feature type="transmembrane region" description="Helical" evidence="10">
    <location>
        <begin position="569"/>
        <end position="595"/>
    </location>
</feature>
<keyword evidence="3" id="KW-0813">Transport</keyword>
<evidence type="ECO:0000259" key="11">
    <source>
        <dbReference type="Pfam" id="PF00955"/>
    </source>
</evidence>
<feature type="compositionally biased region" description="Polar residues" evidence="9">
    <location>
        <begin position="220"/>
        <end position="237"/>
    </location>
</feature>
<dbReference type="PANTHER" id="PTHR11453">
    <property type="entry name" value="ANION EXCHANGE PROTEIN"/>
    <property type="match status" value="1"/>
</dbReference>
<organism evidence="12 13">
    <name type="scientific">Necator americanus</name>
    <name type="common">Human hookworm</name>
    <dbReference type="NCBI Taxonomy" id="51031"/>
    <lineage>
        <taxon>Eukaryota</taxon>
        <taxon>Metazoa</taxon>
        <taxon>Ecdysozoa</taxon>
        <taxon>Nematoda</taxon>
        <taxon>Chromadorea</taxon>
        <taxon>Rhabditida</taxon>
        <taxon>Rhabditina</taxon>
        <taxon>Rhabditomorpha</taxon>
        <taxon>Strongyloidea</taxon>
        <taxon>Ancylostomatidae</taxon>
        <taxon>Bunostominae</taxon>
        <taxon>Necator</taxon>
    </lineage>
</organism>
<feature type="transmembrane region" description="Helical" evidence="10">
    <location>
        <begin position="647"/>
        <end position="668"/>
    </location>
</feature>
<feature type="transmembrane region" description="Helical" evidence="10">
    <location>
        <begin position="708"/>
        <end position="725"/>
    </location>
</feature>
<evidence type="ECO:0000256" key="4">
    <source>
        <dbReference type="ARBA" id="ARBA00022475"/>
    </source>
</evidence>
<feature type="transmembrane region" description="Helical" evidence="10">
    <location>
        <begin position="988"/>
        <end position="1006"/>
    </location>
</feature>
<gene>
    <name evidence="12" type="primary">Necator_chrII.g8221</name>
    <name evidence="12" type="ORF">RB195_020427</name>
</gene>
<feature type="region of interest" description="Disordered" evidence="9">
    <location>
        <begin position="209"/>
        <end position="237"/>
    </location>
</feature>
<evidence type="ECO:0000256" key="7">
    <source>
        <dbReference type="ARBA" id="ARBA00023065"/>
    </source>
</evidence>
<dbReference type="Proteomes" id="UP001303046">
    <property type="component" value="Unassembled WGS sequence"/>
</dbReference>
<feature type="transmembrane region" description="Helical" evidence="10">
    <location>
        <begin position="833"/>
        <end position="855"/>
    </location>
</feature>
<evidence type="ECO:0000256" key="5">
    <source>
        <dbReference type="ARBA" id="ARBA00022692"/>
    </source>
</evidence>
<proteinExistence type="inferred from homology"/>
<dbReference type="InterPro" id="IPR011531">
    <property type="entry name" value="HCO3_transpt-like_TM_dom"/>
</dbReference>
<dbReference type="EMBL" id="JAVFWL010000002">
    <property type="protein sequence ID" value="KAK6738307.1"/>
    <property type="molecule type" value="Genomic_DNA"/>
</dbReference>
<dbReference type="Gene3D" id="3.40.930.10">
    <property type="entry name" value="Mannitol-specific EII, Chain A"/>
    <property type="match status" value="1"/>
</dbReference>
<evidence type="ECO:0000313" key="12">
    <source>
        <dbReference type="EMBL" id="KAK6738307.1"/>
    </source>
</evidence>
<reference evidence="12 13" key="1">
    <citation type="submission" date="2023-08" db="EMBL/GenBank/DDBJ databases">
        <title>A Necator americanus chromosomal reference genome.</title>
        <authorList>
            <person name="Ilik V."/>
            <person name="Petrzelkova K.J."/>
            <person name="Pardy F."/>
            <person name="Fuh T."/>
            <person name="Niatou-Singa F.S."/>
            <person name="Gouil Q."/>
            <person name="Baker L."/>
            <person name="Ritchie M.E."/>
            <person name="Jex A.R."/>
            <person name="Gazzola D."/>
            <person name="Li H."/>
            <person name="Toshio Fujiwara R."/>
            <person name="Zhan B."/>
            <person name="Aroian R.V."/>
            <person name="Pafco B."/>
            <person name="Schwarz E.M."/>
        </authorList>
    </citation>
    <scope>NUCLEOTIDE SEQUENCE [LARGE SCALE GENOMIC DNA]</scope>
    <source>
        <strain evidence="12 13">Aroian</strain>
        <tissue evidence="12">Whole animal</tissue>
    </source>
</reference>
<feature type="transmembrane region" description="Helical" evidence="10">
    <location>
        <begin position="912"/>
        <end position="930"/>
    </location>
</feature>
<dbReference type="InterPro" id="IPR016152">
    <property type="entry name" value="PTrfase/Anion_transptr"/>
</dbReference>
<dbReference type="PANTHER" id="PTHR11453:SF127">
    <property type="entry name" value="SOLUTE CARRIER FAMILY 4 MEMBER 11"/>
    <property type="match status" value="1"/>
</dbReference>
<dbReference type="SUPFAM" id="SSF55804">
    <property type="entry name" value="Phoshotransferase/anion transport protein"/>
    <property type="match status" value="1"/>
</dbReference>
<keyword evidence="7" id="KW-0406">Ion transport</keyword>
<evidence type="ECO:0000256" key="8">
    <source>
        <dbReference type="ARBA" id="ARBA00023136"/>
    </source>
</evidence>
<evidence type="ECO:0000256" key="6">
    <source>
        <dbReference type="ARBA" id="ARBA00022989"/>
    </source>
</evidence>
<evidence type="ECO:0000256" key="2">
    <source>
        <dbReference type="ARBA" id="ARBA00010993"/>
    </source>
</evidence>
<evidence type="ECO:0000256" key="9">
    <source>
        <dbReference type="SAM" id="MobiDB-lite"/>
    </source>
</evidence>
<feature type="transmembrane region" description="Helical" evidence="10">
    <location>
        <begin position="607"/>
        <end position="627"/>
    </location>
</feature>
<keyword evidence="8 10" id="KW-0472">Membrane</keyword>